<evidence type="ECO:0000313" key="6">
    <source>
        <dbReference type="Proteomes" id="UP000267606"/>
    </source>
</evidence>
<keyword evidence="2" id="KW-0479">Metal-binding</keyword>
<evidence type="ECO:0000256" key="2">
    <source>
        <dbReference type="ARBA" id="ARBA00022723"/>
    </source>
</evidence>
<dbReference type="PANTHER" id="PTHR12103:SF15">
    <property type="entry name" value="CYTOSOLIC PURINE 5'-NUCLEOTIDASE"/>
    <property type="match status" value="1"/>
</dbReference>
<reference evidence="7" key="1">
    <citation type="submission" date="2016-06" db="UniProtKB">
        <authorList>
            <consortium name="WormBaseParasite"/>
        </authorList>
    </citation>
    <scope>IDENTIFICATION</scope>
</reference>
<dbReference type="AlphaFoldDB" id="A0A183HKN8"/>
<dbReference type="EMBL" id="UZAJ01008826">
    <property type="protein sequence ID" value="VDO53811.1"/>
    <property type="molecule type" value="Genomic_DNA"/>
</dbReference>
<proteinExistence type="inferred from homology"/>
<evidence type="ECO:0000256" key="3">
    <source>
        <dbReference type="ARBA" id="ARBA00022801"/>
    </source>
</evidence>
<organism evidence="7">
    <name type="scientific">Onchocerca flexuosa</name>
    <dbReference type="NCBI Taxonomy" id="387005"/>
    <lineage>
        <taxon>Eukaryota</taxon>
        <taxon>Metazoa</taxon>
        <taxon>Ecdysozoa</taxon>
        <taxon>Nematoda</taxon>
        <taxon>Chromadorea</taxon>
        <taxon>Rhabditida</taxon>
        <taxon>Spirurina</taxon>
        <taxon>Spiruromorpha</taxon>
        <taxon>Filarioidea</taxon>
        <taxon>Onchocercidae</taxon>
        <taxon>Onchocerca</taxon>
    </lineage>
</organism>
<dbReference type="Proteomes" id="UP000267606">
    <property type="component" value="Unassembled WGS sequence"/>
</dbReference>
<dbReference type="InterPro" id="IPR036412">
    <property type="entry name" value="HAD-like_sf"/>
</dbReference>
<dbReference type="WBParaSite" id="OFLC_0000804901-mRNA-1">
    <property type="protein sequence ID" value="OFLC_0000804901-mRNA-1"/>
    <property type="gene ID" value="OFLC_0000804901"/>
</dbReference>
<gene>
    <name evidence="5" type="ORF">OFLC_LOCUS8052</name>
</gene>
<evidence type="ECO:0000256" key="1">
    <source>
        <dbReference type="ARBA" id="ARBA00009589"/>
    </source>
</evidence>
<dbReference type="GO" id="GO:0008253">
    <property type="term" value="F:5'-nucleotidase activity"/>
    <property type="evidence" value="ECO:0007669"/>
    <property type="project" value="TreeGrafter"/>
</dbReference>
<accession>A0A183HKN8</accession>
<dbReference type="InterPro" id="IPR023214">
    <property type="entry name" value="HAD_sf"/>
</dbReference>
<dbReference type="Gene3D" id="3.40.50.1000">
    <property type="entry name" value="HAD superfamily/HAD-like"/>
    <property type="match status" value="1"/>
</dbReference>
<dbReference type="InterPro" id="IPR008380">
    <property type="entry name" value="HAD-SF_hydro_IG_5-nucl"/>
</dbReference>
<dbReference type="PANTHER" id="PTHR12103">
    <property type="entry name" value="5'-NUCLEOTIDASE DOMAIN-CONTAINING"/>
    <property type="match status" value="1"/>
</dbReference>
<evidence type="ECO:0000313" key="5">
    <source>
        <dbReference type="EMBL" id="VDO53811.1"/>
    </source>
</evidence>
<sequence length="240" mass="28044">MKGTVFRQIDTATGTPKIGVHQGLLNKGDVYAGGNADDFRRLFNIRDREVLYIGDHIFGDVLKSKKTKGWRTFLVIPELVKEISIWSQRHDLFEKVLEMTKQVEAMYNQVDVSSVQSTIQEGNTQIREKTQEMDNYYSKMGSLFRSGPRTTFFASQNLKLKRKKEKINCANAYFFFSKVERFADLYSSSCYNLLYYPLFYFFRARMTLMPHEVNINKCIQKKTLPLNVPSELIKSLQKYF</sequence>
<evidence type="ECO:0000313" key="7">
    <source>
        <dbReference type="WBParaSite" id="OFLC_0000804901-mRNA-1"/>
    </source>
</evidence>
<reference evidence="5 6" key="2">
    <citation type="submission" date="2018-11" db="EMBL/GenBank/DDBJ databases">
        <authorList>
            <consortium name="Pathogen Informatics"/>
        </authorList>
    </citation>
    <scope>NUCLEOTIDE SEQUENCE [LARGE SCALE GENOMIC DNA]</scope>
</reference>
<name>A0A183HKN8_9BILA</name>
<dbReference type="GO" id="GO:0046872">
    <property type="term" value="F:metal ion binding"/>
    <property type="evidence" value="ECO:0007669"/>
    <property type="project" value="UniProtKB-KW"/>
</dbReference>
<comment type="similarity">
    <text evidence="1">Belongs to the 5'(3')-deoxyribonucleotidase family.</text>
</comment>
<protein>
    <submittedName>
        <fullName evidence="7">5'-nucleotidase</fullName>
    </submittedName>
</protein>
<keyword evidence="3" id="KW-0378">Hydrolase</keyword>
<keyword evidence="4" id="KW-0460">Magnesium</keyword>
<dbReference type="SUPFAM" id="SSF56784">
    <property type="entry name" value="HAD-like"/>
    <property type="match status" value="1"/>
</dbReference>
<dbReference type="Pfam" id="PF05761">
    <property type="entry name" value="5_nucleotid"/>
    <property type="match status" value="2"/>
</dbReference>
<keyword evidence="6" id="KW-1185">Reference proteome</keyword>
<evidence type="ECO:0000256" key="4">
    <source>
        <dbReference type="ARBA" id="ARBA00022842"/>
    </source>
</evidence>
<dbReference type="STRING" id="387005.A0A183HKN8"/>